<keyword evidence="1" id="KW-0812">Transmembrane</keyword>
<evidence type="ECO:0000259" key="2">
    <source>
        <dbReference type="Pfam" id="PF07331"/>
    </source>
</evidence>
<dbReference type="KEGG" id="pstt:CH92_01395"/>
<gene>
    <name evidence="3" type="ORF">CH92_01395</name>
</gene>
<feature type="transmembrane region" description="Helical" evidence="1">
    <location>
        <begin position="80"/>
        <end position="113"/>
    </location>
</feature>
<dbReference type="EMBL" id="CP007441">
    <property type="protein sequence ID" value="AHL73821.1"/>
    <property type="molecule type" value="Genomic_DNA"/>
</dbReference>
<dbReference type="InterPro" id="IPR009936">
    <property type="entry name" value="DUF1468"/>
</dbReference>
<keyword evidence="1" id="KW-0472">Membrane</keyword>
<reference evidence="3 4" key="2">
    <citation type="submission" date="2014-03" db="EMBL/GenBank/DDBJ databases">
        <authorList>
            <person name="Baltrus D."/>
            <person name="Dougherty K."/>
        </authorList>
    </citation>
    <scope>NUCLEOTIDE SEQUENCE</scope>
    <source>
        <strain evidence="3 4">28a24</strain>
    </source>
</reference>
<name>W8RP75_STUST</name>
<evidence type="ECO:0000313" key="3">
    <source>
        <dbReference type="EMBL" id="AHL73821.1"/>
    </source>
</evidence>
<accession>W8RP75</accession>
<protein>
    <submittedName>
        <fullName evidence="3">Membrane protein</fullName>
    </submittedName>
</protein>
<feature type="transmembrane region" description="Helical" evidence="1">
    <location>
        <begin position="119"/>
        <end position="141"/>
    </location>
</feature>
<dbReference type="AlphaFoldDB" id="W8RP75"/>
<dbReference type="Pfam" id="PF07331">
    <property type="entry name" value="TctB"/>
    <property type="match status" value="1"/>
</dbReference>
<dbReference type="OrthoDB" id="5186924at2"/>
<dbReference type="PATRIC" id="fig|316.77.peg.282"/>
<dbReference type="Proteomes" id="UP000019522">
    <property type="component" value="Chromosome"/>
</dbReference>
<reference evidence="4" key="1">
    <citation type="journal article" date="2014" name="Genome Announc.">
        <title>Complete Genome Sequence of the Highly Transformable Pseudomonas stutzeri Strain 28a24.</title>
        <authorList>
            <person name="Smith B.A."/>
            <person name="Dougherty K.M."/>
            <person name="Baltrus D.A."/>
        </authorList>
    </citation>
    <scope>NUCLEOTIDE SEQUENCE [LARGE SCALE GENOMIC DNA]</scope>
    <source>
        <strain evidence="4">28a24</strain>
    </source>
</reference>
<sequence>MNLLSNPRHLASSGLILLIGLGTLLGSLNYEAGTSARMGPGYFPMVLGALLLLIGVLHLATPSASGQDEEEDGPPQYRGWVCVIGGMLAFIVLGAYAGLIPATFSLIFISALGDKENSLTTAALLALCMTVIAVLVFSYGLQIQFPLLRGV</sequence>
<evidence type="ECO:0000256" key="1">
    <source>
        <dbReference type="SAM" id="Phobius"/>
    </source>
</evidence>
<feature type="transmembrane region" description="Helical" evidence="1">
    <location>
        <begin position="42"/>
        <end position="60"/>
    </location>
</feature>
<feature type="domain" description="DUF1468" evidence="2">
    <location>
        <begin position="15"/>
        <end position="146"/>
    </location>
</feature>
<keyword evidence="1" id="KW-1133">Transmembrane helix</keyword>
<evidence type="ECO:0000313" key="4">
    <source>
        <dbReference type="Proteomes" id="UP000019522"/>
    </source>
</evidence>
<proteinExistence type="predicted"/>
<dbReference type="RefSeq" id="WP_025240009.1">
    <property type="nucleotide sequence ID" value="NZ_CP007441.1"/>
</dbReference>
<organism evidence="3 4">
    <name type="scientific">Stutzerimonas stutzeri</name>
    <name type="common">Pseudomonas stutzeri</name>
    <dbReference type="NCBI Taxonomy" id="316"/>
    <lineage>
        <taxon>Bacteria</taxon>
        <taxon>Pseudomonadati</taxon>
        <taxon>Pseudomonadota</taxon>
        <taxon>Gammaproteobacteria</taxon>
        <taxon>Pseudomonadales</taxon>
        <taxon>Pseudomonadaceae</taxon>
        <taxon>Stutzerimonas</taxon>
    </lineage>
</organism>